<gene>
    <name evidence="4" type="ORF">I4I81_11155</name>
</gene>
<dbReference type="PANTHER" id="PTHR33371:SF4">
    <property type="entry name" value="INTERMEMBRANE PHOSPHOLIPID TRANSPORT SYSTEM BINDING PROTEIN MLAD"/>
    <property type="match status" value="1"/>
</dbReference>
<keyword evidence="2" id="KW-0812">Transmembrane</keyword>
<accession>A0ABS6URD8</accession>
<evidence type="ECO:0000259" key="3">
    <source>
        <dbReference type="Pfam" id="PF02470"/>
    </source>
</evidence>
<feature type="region of interest" description="Disordered" evidence="1">
    <location>
        <begin position="400"/>
        <end position="433"/>
    </location>
</feature>
<dbReference type="InterPro" id="IPR003399">
    <property type="entry name" value="Mce/MlaD"/>
</dbReference>
<evidence type="ECO:0000313" key="5">
    <source>
        <dbReference type="Proteomes" id="UP000694287"/>
    </source>
</evidence>
<keyword evidence="5" id="KW-1185">Reference proteome</keyword>
<evidence type="ECO:0000313" key="4">
    <source>
        <dbReference type="EMBL" id="MBW0134814.1"/>
    </source>
</evidence>
<feature type="domain" description="Mce/MlaD" evidence="3">
    <location>
        <begin position="45"/>
        <end position="120"/>
    </location>
</feature>
<name>A0ABS6URD8_9PSEU</name>
<dbReference type="InterPro" id="IPR052336">
    <property type="entry name" value="MlaD_Phospholipid_Transporter"/>
</dbReference>
<evidence type="ECO:0000256" key="2">
    <source>
        <dbReference type="SAM" id="Phobius"/>
    </source>
</evidence>
<keyword evidence="2" id="KW-0472">Membrane</keyword>
<dbReference type="Proteomes" id="UP000694287">
    <property type="component" value="Unassembled WGS sequence"/>
</dbReference>
<evidence type="ECO:0000256" key="1">
    <source>
        <dbReference type="SAM" id="MobiDB-lite"/>
    </source>
</evidence>
<dbReference type="PANTHER" id="PTHR33371">
    <property type="entry name" value="INTERMEMBRANE PHOSPHOLIPID TRANSPORT SYSTEM BINDING PROTEIN MLAD-RELATED"/>
    <property type="match status" value="1"/>
</dbReference>
<sequence>MRTMLPTLLHPRLMVLVAFTAVCTALFGYLWVNSGGRIPLITATGYRVSVDFPEVSNLVYDSEVRLAGVPVGQIAGLEAVDGVARVELELRSNFPLHEGLRIEARNKTLIQETYLDIVDGSGPEIPDGARLPADVAVPAVELDDVLRSLDAPTRDSLGGLLRSADEATSGSSRDISAAVRGLGDVGREGGVALNALADQSEDLEQLSRQTATVLAALDAREGQIAQLVTDSELLFSATAENGEHIATTMRTLPGLLDVTHDASDDLTSLSTNLGPVAADLREAAPDLSDALRQLPETSADLRGMLPSLQQVLDEAPATLDRTPQFAEGTSGFIGATDVALSDVNPMLSYMEPYGRDVSAFFSNFAQALNRGDANGKTLRIFMVFNEASYRGQPVSTNQIPLLDRSNAYPAPGSADRPGPFDGQYTRVQQDPPR</sequence>
<reference evidence="4 5" key="1">
    <citation type="submission" date="2020-11" db="EMBL/GenBank/DDBJ databases">
        <title>Pseudonocardia abyssalis sp. nov. and Pseudonocardia oceani sp. nov., description and phylogenomic analysis of two novel actinomycetes isolated from the deep Southern Ocean.</title>
        <authorList>
            <person name="Parra J."/>
        </authorList>
    </citation>
    <scope>NUCLEOTIDE SEQUENCE [LARGE SCALE GENOMIC DNA]</scope>
    <source>
        <strain evidence="4 5">KRD-168</strain>
    </source>
</reference>
<keyword evidence="2" id="KW-1133">Transmembrane helix</keyword>
<dbReference type="RefSeq" id="WP_218600749.1">
    <property type="nucleotide sequence ID" value="NZ_JADQDJ010000002.1"/>
</dbReference>
<feature type="transmembrane region" description="Helical" evidence="2">
    <location>
        <begin position="12"/>
        <end position="32"/>
    </location>
</feature>
<proteinExistence type="predicted"/>
<protein>
    <submittedName>
        <fullName evidence="4">MCE family protein</fullName>
    </submittedName>
</protein>
<dbReference type="Pfam" id="PF02470">
    <property type="entry name" value="MlaD"/>
    <property type="match status" value="1"/>
</dbReference>
<comment type="caution">
    <text evidence="4">The sequence shown here is derived from an EMBL/GenBank/DDBJ whole genome shotgun (WGS) entry which is preliminary data.</text>
</comment>
<organism evidence="4 5">
    <name type="scientific">Pseudonocardia abyssalis</name>
    <dbReference type="NCBI Taxonomy" id="2792008"/>
    <lineage>
        <taxon>Bacteria</taxon>
        <taxon>Bacillati</taxon>
        <taxon>Actinomycetota</taxon>
        <taxon>Actinomycetes</taxon>
        <taxon>Pseudonocardiales</taxon>
        <taxon>Pseudonocardiaceae</taxon>
        <taxon>Pseudonocardia</taxon>
    </lineage>
</organism>
<dbReference type="EMBL" id="JADQDK010000001">
    <property type="protein sequence ID" value="MBW0134814.1"/>
    <property type="molecule type" value="Genomic_DNA"/>
</dbReference>